<gene>
    <name evidence="2" type="ORF">ABB30_14150</name>
</gene>
<organism evidence="2 3">
    <name type="scientific">Stenotrophomonas ginsengisoli</name>
    <dbReference type="NCBI Taxonomy" id="336566"/>
    <lineage>
        <taxon>Bacteria</taxon>
        <taxon>Pseudomonadati</taxon>
        <taxon>Pseudomonadota</taxon>
        <taxon>Gammaproteobacteria</taxon>
        <taxon>Lysobacterales</taxon>
        <taxon>Lysobacteraceae</taxon>
        <taxon>Stenotrophomonas</taxon>
    </lineage>
</organism>
<keyword evidence="1" id="KW-0812">Transmembrane</keyword>
<accession>A0A0R0D8U4</accession>
<evidence type="ECO:0000313" key="2">
    <source>
        <dbReference type="EMBL" id="KRG74366.1"/>
    </source>
</evidence>
<proteinExistence type="predicted"/>
<dbReference type="AlphaFoldDB" id="A0A0R0D8U4"/>
<keyword evidence="3" id="KW-1185">Reference proteome</keyword>
<comment type="caution">
    <text evidence="2">The sequence shown here is derived from an EMBL/GenBank/DDBJ whole genome shotgun (WGS) entry which is preliminary data.</text>
</comment>
<evidence type="ECO:0000256" key="1">
    <source>
        <dbReference type="SAM" id="Phobius"/>
    </source>
</evidence>
<reference evidence="2 3" key="1">
    <citation type="submission" date="2015-05" db="EMBL/GenBank/DDBJ databases">
        <title>Genome sequencing and analysis of members of genus Stenotrophomonas.</title>
        <authorList>
            <person name="Patil P.P."/>
            <person name="Midha S."/>
            <person name="Patil P.B."/>
        </authorList>
    </citation>
    <scope>NUCLEOTIDE SEQUENCE [LARGE SCALE GENOMIC DNA]</scope>
    <source>
        <strain evidence="2 3">DSM 24757</strain>
    </source>
</reference>
<keyword evidence="1" id="KW-0472">Membrane</keyword>
<protein>
    <submittedName>
        <fullName evidence="2">Uncharacterized protein</fullName>
    </submittedName>
</protein>
<evidence type="ECO:0000313" key="3">
    <source>
        <dbReference type="Proteomes" id="UP000050956"/>
    </source>
</evidence>
<sequence length="65" mass="7608">MHLLAYRLAFAGMILSLSFRDTWLEITVLLISLMGRQFSGSRYMIDFLIELIFIFISMMILLLMS</sequence>
<dbReference type="PATRIC" id="fig|336566.3.peg.2398"/>
<dbReference type="EMBL" id="LDJM01000044">
    <property type="protein sequence ID" value="KRG74366.1"/>
    <property type="molecule type" value="Genomic_DNA"/>
</dbReference>
<keyword evidence="1" id="KW-1133">Transmembrane helix</keyword>
<name>A0A0R0D8U4_9GAMM</name>
<dbReference type="Proteomes" id="UP000050956">
    <property type="component" value="Unassembled WGS sequence"/>
</dbReference>
<feature type="transmembrane region" description="Helical" evidence="1">
    <location>
        <begin position="43"/>
        <end position="64"/>
    </location>
</feature>